<evidence type="ECO:0000313" key="2">
    <source>
        <dbReference type="Proteomes" id="UP001597285"/>
    </source>
</evidence>
<dbReference type="RefSeq" id="WP_058918099.1">
    <property type="nucleotide sequence ID" value="NZ_JBHSQC010000025.1"/>
</dbReference>
<accession>A0ABW4NNM5</accession>
<reference evidence="2" key="1">
    <citation type="journal article" date="2019" name="Int. J. Syst. Evol. Microbiol.">
        <title>The Global Catalogue of Microorganisms (GCM) 10K type strain sequencing project: providing services to taxonomists for standard genome sequencing and annotation.</title>
        <authorList>
            <consortium name="The Broad Institute Genomics Platform"/>
            <consortium name="The Broad Institute Genome Sequencing Center for Infectious Disease"/>
            <person name="Wu L."/>
            <person name="Ma J."/>
        </authorList>
    </citation>
    <scope>NUCLEOTIDE SEQUENCE [LARGE SCALE GENOMIC DNA]</scope>
    <source>
        <strain evidence="2">KCTC 42143</strain>
    </source>
</reference>
<dbReference type="EMBL" id="JBHUFF010000013">
    <property type="protein sequence ID" value="MFD1799734.1"/>
    <property type="molecule type" value="Genomic_DNA"/>
</dbReference>
<dbReference type="Proteomes" id="UP001597285">
    <property type="component" value="Unassembled WGS sequence"/>
</dbReference>
<name>A0ABW4NNM5_9LACT</name>
<gene>
    <name evidence="1" type="ORF">ACFSBK_07690</name>
</gene>
<organism evidence="1 2">
    <name type="scientific">Carnobacterium antarcticum</name>
    <dbReference type="NCBI Taxonomy" id="2126436"/>
    <lineage>
        <taxon>Bacteria</taxon>
        <taxon>Bacillati</taxon>
        <taxon>Bacillota</taxon>
        <taxon>Bacilli</taxon>
        <taxon>Lactobacillales</taxon>
        <taxon>Carnobacteriaceae</taxon>
        <taxon>Carnobacterium</taxon>
    </lineage>
</organism>
<proteinExistence type="predicted"/>
<keyword evidence="2" id="KW-1185">Reference proteome</keyword>
<protein>
    <submittedName>
        <fullName evidence="1">Uncharacterized protein</fullName>
    </submittedName>
</protein>
<comment type="caution">
    <text evidence="1">The sequence shown here is derived from an EMBL/GenBank/DDBJ whole genome shotgun (WGS) entry which is preliminary data.</text>
</comment>
<sequence length="81" mass="8988">MNQEELRNEIISIYKSGEGIKEKMDGLKGTLSDGDIVDAVEHLYDEGILALKPGKDAFVSGSRAEDNSVVLFWPEALEYKN</sequence>
<evidence type="ECO:0000313" key="1">
    <source>
        <dbReference type="EMBL" id="MFD1799734.1"/>
    </source>
</evidence>